<proteinExistence type="predicted"/>
<keyword evidence="2" id="KW-1185">Reference proteome</keyword>
<dbReference type="EMBL" id="JH660647">
    <property type="protein sequence ID" value="EIM25624.1"/>
    <property type="molecule type" value="Genomic_DNA"/>
</dbReference>
<accession>I4YNT2</accession>
<reference evidence="1 2" key="1">
    <citation type="submission" date="2012-02" db="EMBL/GenBank/DDBJ databases">
        <title>Improved High-Quality Draft sequence of Microvirga sp. WSM3557.</title>
        <authorList>
            <consortium name="US DOE Joint Genome Institute"/>
            <person name="Lucas S."/>
            <person name="Han J."/>
            <person name="Lapidus A."/>
            <person name="Cheng J.-F."/>
            <person name="Goodwin L."/>
            <person name="Pitluck S."/>
            <person name="Peters L."/>
            <person name="Zhang X."/>
            <person name="Detter J.C."/>
            <person name="Han C."/>
            <person name="Tapia R."/>
            <person name="Land M."/>
            <person name="Hauser L."/>
            <person name="Kyrpides N."/>
            <person name="Ivanova N."/>
            <person name="Pagani I."/>
            <person name="Brau L."/>
            <person name="Yates R."/>
            <person name="O'Hara G."/>
            <person name="Rui T."/>
            <person name="Howieson J."/>
            <person name="Reeve W."/>
            <person name="Woyke T."/>
        </authorList>
    </citation>
    <scope>NUCLEOTIDE SEQUENCE [LARGE SCALE GENOMIC DNA]</scope>
    <source>
        <strain evidence="1 2">WSM3557</strain>
    </source>
</reference>
<organism evidence="1 2">
    <name type="scientific">Microvirga lotononidis</name>
    <dbReference type="NCBI Taxonomy" id="864069"/>
    <lineage>
        <taxon>Bacteria</taxon>
        <taxon>Pseudomonadati</taxon>
        <taxon>Pseudomonadota</taxon>
        <taxon>Alphaproteobacteria</taxon>
        <taxon>Hyphomicrobiales</taxon>
        <taxon>Methylobacteriaceae</taxon>
        <taxon>Microvirga</taxon>
    </lineage>
</organism>
<dbReference type="AlphaFoldDB" id="I4YNT2"/>
<gene>
    <name evidence="1" type="ORF">MicloDRAFT_00063510</name>
</gene>
<dbReference type="Proteomes" id="UP000003947">
    <property type="component" value="Unassembled WGS sequence"/>
</dbReference>
<sequence length="34" mass="3739">MAEDTDEAVHFVQSEAVQAFRFQAVHGSEVKSST</sequence>
<dbReference type="HOGENOM" id="CLU_3374647_0_0_5"/>
<evidence type="ECO:0000313" key="1">
    <source>
        <dbReference type="EMBL" id="EIM25624.1"/>
    </source>
</evidence>
<protein>
    <submittedName>
        <fullName evidence="1">Uncharacterized protein</fullName>
    </submittedName>
</protein>
<dbReference type="PATRIC" id="fig|864069.3.peg.6801"/>
<name>I4YNT2_9HYPH</name>
<evidence type="ECO:0000313" key="2">
    <source>
        <dbReference type="Proteomes" id="UP000003947"/>
    </source>
</evidence>